<keyword evidence="11" id="KW-0408">Iron</keyword>
<keyword evidence="16" id="KW-1185">Reference proteome</keyword>
<keyword evidence="8" id="KW-0847">Vitamin C</keyword>
<dbReference type="InterPro" id="IPR044862">
    <property type="entry name" value="Pro_4_hyd_alph_FE2OG_OXY"/>
</dbReference>
<dbReference type="Gene3D" id="2.60.120.620">
    <property type="entry name" value="q2cbj1_9rhob like domain"/>
    <property type="match status" value="1"/>
</dbReference>
<keyword evidence="10" id="KW-0560">Oxidoreductase</keyword>
<dbReference type="InterPro" id="IPR006620">
    <property type="entry name" value="Pro_4_hyd_alph"/>
</dbReference>
<dbReference type="InterPro" id="IPR013547">
    <property type="entry name" value="P4H_N"/>
</dbReference>
<evidence type="ECO:0000256" key="2">
    <source>
        <dbReference type="ARBA" id="ARBA00002035"/>
    </source>
</evidence>
<reference evidence="15 16" key="1">
    <citation type="journal article" date="2023" name="Nucleic Acids Res.">
        <title>The hologenome of Daphnia magna reveals possible DNA methylation and microbiome-mediated evolution of the host genome.</title>
        <authorList>
            <person name="Chaturvedi A."/>
            <person name="Li X."/>
            <person name="Dhandapani V."/>
            <person name="Marshall H."/>
            <person name="Kissane S."/>
            <person name="Cuenca-Cambronero M."/>
            <person name="Asole G."/>
            <person name="Calvet F."/>
            <person name="Ruiz-Romero M."/>
            <person name="Marangio P."/>
            <person name="Guigo R."/>
            <person name="Rago D."/>
            <person name="Mirbahai L."/>
            <person name="Eastwood N."/>
            <person name="Colbourne J.K."/>
            <person name="Zhou J."/>
            <person name="Mallon E."/>
            <person name="Orsini L."/>
        </authorList>
    </citation>
    <scope>NUCLEOTIDE SEQUENCE [LARGE SCALE GENOMIC DNA]</scope>
    <source>
        <strain evidence="15">LRV0_1</strain>
    </source>
</reference>
<evidence type="ECO:0000256" key="12">
    <source>
        <dbReference type="ARBA" id="ARBA00023180"/>
    </source>
</evidence>
<gene>
    <name evidence="15" type="ORF">OUZ56_030396</name>
</gene>
<evidence type="ECO:0000256" key="5">
    <source>
        <dbReference type="ARBA" id="ARBA00012269"/>
    </source>
</evidence>
<organism evidence="15 16">
    <name type="scientific">Daphnia magna</name>
    <dbReference type="NCBI Taxonomy" id="35525"/>
    <lineage>
        <taxon>Eukaryota</taxon>
        <taxon>Metazoa</taxon>
        <taxon>Ecdysozoa</taxon>
        <taxon>Arthropoda</taxon>
        <taxon>Crustacea</taxon>
        <taxon>Branchiopoda</taxon>
        <taxon>Diplostraca</taxon>
        <taxon>Cladocera</taxon>
        <taxon>Anomopoda</taxon>
        <taxon>Daphniidae</taxon>
        <taxon>Daphnia</taxon>
    </lineage>
</organism>
<evidence type="ECO:0000313" key="15">
    <source>
        <dbReference type="EMBL" id="KAK4015416.1"/>
    </source>
</evidence>
<evidence type="ECO:0000256" key="3">
    <source>
        <dbReference type="ARBA" id="ARBA00004319"/>
    </source>
</evidence>
<dbReference type="PANTHER" id="PTHR10869:SF244">
    <property type="entry name" value="PROLYL 4-HYDROXYLASE SUBUNIT ALPHA-2"/>
    <property type="match status" value="1"/>
</dbReference>
<comment type="similarity">
    <text evidence="4">Belongs to the P4HA family.</text>
</comment>
<evidence type="ECO:0000256" key="7">
    <source>
        <dbReference type="ARBA" id="ARBA00022824"/>
    </source>
</evidence>
<sequence>MMASIPVTFLITITALLLRNQPVVGDMFSASADLANTFRLEQQVVNVLGELVAQTEAKLGIIRQYLKDYESVVEEKAASEEEFMERVAGNPIHAYRLMKRLYFDWQTVEKEIKTDNWRNALRQLEHVRMGAKFPKEEDFFGAAQALVRLQDTYELNMTQLARGNLWGRQTRAELTAQDCLFMGKHAFNAGAYARAVEWFEESYILAGQENNRTLRQDQVMEFIQHAINMHDDTLQQTKKRHPMAVLSHTNSFRLPLKEKPAGVQRSEIIRSRKYNVGKHITDQDDATNFNALCRGETLLNDKLLAQLKCWYDSRRQPYFFLMPIKIEQNSMEPAIYSFHDVLSDDEIETIKQLAKPLLARSMVQGRTGVGHEVSNVRTSKTAWLPEGLHPLLNRLTRRISLITGLKTNPISDEAELLQVANYGIGGHYAPHHDYLMKGKADFELGQMPPQELAMGDRISTFMFYLNDVERGGSTAFPRAGVAVKPVRGGAAFWFNLKRSGKPDPLTLHGACPVLLGHKWVSNKWIRETAQTFNRRCTLDANQ</sequence>
<evidence type="ECO:0000256" key="11">
    <source>
        <dbReference type="ARBA" id="ARBA00023004"/>
    </source>
</evidence>
<evidence type="ECO:0000256" key="1">
    <source>
        <dbReference type="ARBA" id="ARBA00001961"/>
    </source>
</evidence>
<feature type="domain" description="Fe2OG dioxygenase" evidence="14">
    <location>
        <begin position="413"/>
        <end position="527"/>
    </location>
</feature>
<evidence type="ECO:0000256" key="4">
    <source>
        <dbReference type="ARBA" id="ARBA00006511"/>
    </source>
</evidence>
<keyword evidence="7" id="KW-0256">Endoplasmic reticulum</keyword>
<keyword evidence="6" id="KW-0479">Metal-binding</keyword>
<dbReference type="InterPro" id="IPR005123">
    <property type="entry name" value="Oxoglu/Fe-dep_dioxygenase_dom"/>
</dbReference>
<dbReference type="EMBL" id="JAOYFB010000005">
    <property type="protein sequence ID" value="KAK4015416.1"/>
    <property type="molecule type" value="Genomic_DNA"/>
</dbReference>
<comment type="subcellular location">
    <subcellularLocation>
        <location evidence="3">Endoplasmic reticulum lumen</location>
    </subcellularLocation>
</comment>
<dbReference type="PROSITE" id="PS51471">
    <property type="entry name" value="FE2OG_OXY"/>
    <property type="match status" value="1"/>
</dbReference>
<dbReference type="InterPro" id="IPR045054">
    <property type="entry name" value="P4HA-like"/>
</dbReference>
<dbReference type="EC" id="1.14.11.2" evidence="5"/>
<keyword evidence="9" id="KW-0223">Dioxygenase</keyword>
<evidence type="ECO:0000256" key="8">
    <source>
        <dbReference type="ARBA" id="ARBA00022896"/>
    </source>
</evidence>
<evidence type="ECO:0000313" key="16">
    <source>
        <dbReference type="Proteomes" id="UP001234178"/>
    </source>
</evidence>
<evidence type="ECO:0000256" key="10">
    <source>
        <dbReference type="ARBA" id="ARBA00023002"/>
    </source>
</evidence>
<dbReference type="Gene3D" id="1.25.40.10">
    <property type="entry name" value="Tetratricopeptide repeat domain"/>
    <property type="match status" value="1"/>
</dbReference>
<dbReference type="Proteomes" id="UP001234178">
    <property type="component" value="Unassembled WGS sequence"/>
</dbReference>
<protein>
    <recommendedName>
        <fullName evidence="5">procollagen-proline 4-dioxygenase</fullName>
        <ecNumber evidence="5">1.14.11.2</ecNumber>
    </recommendedName>
</protein>
<keyword evidence="12" id="KW-0325">Glycoprotein</keyword>
<accession>A0ABQ9ZRQ0</accession>
<dbReference type="PANTHER" id="PTHR10869">
    <property type="entry name" value="PROLYL 4-HYDROXYLASE ALPHA SUBUNIT"/>
    <property type="match status" value="1"/>
</dbReference>
<dbReference type="Gene3D" id="6.10.140.1460">
    <property type="match status" value="1"/>
</dbReference>
<comment type="caution">
    <text evidence="15">The sequence shown here is derived from an EMBL/GenBank/DDBJ whole genome shotgun (WGS) entry which is preliminary data.</text>
</comment>
<evidence type="ECO:0000256" key="9">
    <source>
        <dbReference type="ARBA" id="ARBA00022964"/>
    </source>
</evidence>
<keyword evidence="13" id="KW-0732">Signal</keyword>
<evidence type="ECO:0000259" key="14">
    <source>
        <dbReference type="PROSITE" id="PS51471"/>
    </source>
</evidence>
<dbReference type="SMART" id="SM00702">
    <property type="entry name" value="P4Hc"/>
    <property type="match status" value="1"/>
</dbReference>
<name>A0ABQ9ZRQ0_9CRUS</name>
<dbReference type="Pfam" id="PF08336">
    <property type="entry name" value="P4Ha_N"/>
    <property type="match status" value="1"/>
</dbReference>
<evidence type="ECO:0000256" key="6">
    <source>
        <dbReference type="ARBA" id="ARBA00022723"/>
    </source>
</evidence>
<dbReference type="Pfam" id="PF13640">
    <property type="entry name" value="2OG-FeII_Oxy_3"/>
    <property type="match status" value="1"/>
</dbReference>
<feature type="signal peptide" evidence="13">
    <location>
        <begin position="1"/>
        <end position="25"/>
    </location>
</feature>
<comment type="function">
    <text evidence="2">Catalyzes the post-translational formation of 4-hydroxyproline in -Xaa-Pro-Gly- sequences in collagens and other proteins.</text>
</comment>
<proteinExistence type="inferred from homology"/>
<comment type="cofactor">
    <cofactor evidence="1">
        <name>L-ascorbate</name>
        <dbReference type="ChEBI" id="CHEBI:38290"/>
    </cofactor>
</comment>
<feature type="chain" id="PRO_5046459153" description="procollagen-proline 4-dioxygenase" evidence="13">
    <location>
        <begin position="26"/>
        <end position="542"/>
    </location>
</feature>
<evidence type="ECO:0000256" key="13">
    <source>
        <dbReference type="SAM" id="SignalP"/>
    </source>
</evidence>
<dbReference type="InterPro" id="IPR011990">
    <property type="entry name" value="TPR-like_helical_dom_sf"/>
</dbReference>